<keyword evidence="3" id="KW-1185">Reference proteome</keyword>
<feature type="non-terminal residue" evidence="2">
    <location>
        <position position="1"/>
    </location>
</feature>
<sequence length="123" mass="14235">RSCEQDWEYYDGSCYFHEGNTKTFSAAQANCELKQANLVTVNDKNEQKFLSVLMGNYGAWNGLNSLNDTEVFEWISGEKGNFTNWLPGQPNKRYHCIHMLQKGEHKWRTKACSSTLRSICEKK</sequence>
<accession>A0ABN8MIU5</accession>
<gene>
    <name evidence="2" type="ORF">PEVE_00034211</name>
</gene>
<dbReference type="CDD" id="cd00037">
    <property type="entry name" value="CLECT"/>
    <property type="match status" value="1"/>
</dbReference>
<dbReference type="Pfam" id="PF00059">
    <property type="entry name" value="Lectin_C"/>
    <property type="match status" value="1"/>
</dbReference>
<evidence type="ECO:0000313" key="3">
    <source>
        <dbReference type="Proteomes" id="UP001159427"/>
    </source>
</evidence>
<dbReference type="EMBL" id="CALNXI010000515">
    <property type="protein sequence ID" value="CAH3028478.1"/>
    <property type="molecule type" value="Genomic_DNA"/>
</dbReference>
<dbReference type="Gene3D" id="3.10.100.10">
    <property type="entry name" value="Mannose-Binding Protein A, subunit A"/>
    <property type="match status" value="1"/>
</dbReference>
<dbReference type="SMART" id="SM00034">
    <property type="entry name" value="CLECT"/>
    <property type="match status" value="1"/>
</dbReference>
<evidence type="ECO:0000313" key="2">
    <source>
        <dbReference type="EMBL" id="CAH3028478.1"/>
    </source>
</evidence>
<dbReference type="Proteomes" id="UP001159427">
    <property type="component" value="Unassembled WGS sequence"/>
</dbReference>
<feature type="domain" description="C-type lectin" evidence="1">
    <location>
        <begin position="10"/>
        <end position="121"/>
    </location>
</feature>
<dbReference type="InterPro" id="IPR050111">
    <property type="entry name" value="C-type_lectin/snaclec_domain"/>
</dbReference>
<dbReference type="InterPro" id="IPR016187">
    <property type="entry name" value="CTDL_fold"/>
</dbReference>
<dbReference type="PROSITE" id="PS50041">
    <property type="entry name" value="C_TYPE_LECTIN_2"/>
    <property type="match status" value="1"/>
</dbReference>
<evidence type="ECO:0000259" key="1">
    <source>
        <dbReference type="PROSITE" id="PS50041"/>
    </source>
</evidence>
<proteinExistence type="predicted"/>
<organism evidence="2 3">
    <name type="scientific">Porites evermanni</name>
    <dbReference type="NCBI Taxonomy" id="104178"/>
    <lineage>
        <taxon>Eukaryota</taxon>
        <taxon>Metazoa</taxon>
        <taxon>Cnidaria</taxon>
        <taxon>Anthozoa</taxon>
        <taxon>Hexacorallia</taxon>
        <taxon>Scleractinia</taxon>
        <taxon>Fungiina</taxon>
        <taxon>Poritidae</taxon>
        <taxon>Porites</taxon>
    </lineage>
</organism>
<dbReference type="InterPro" id="IPR016186">
    <property type="entry name" value="C-type_lectin-like/link_sf"/>
</dbReference>
<dbReference type="PANTHER" id="PTHR22803">
    <property type="entry name" value="MANNOSE, PHOSPHOLIPASE, LECTIN RECEPTOR RELATED"/>
    <property type="match status" value="1"/>
</dbReference>
<dbReference type="InterPro" id="IPR001304">
    <property type="entry name" value="C-type_lectin-like"/>
</dbReference>
<feature type="non-terminal residue" evidence="2">
    <location>
        <position position="123"/>
    </location>
</feature>
<comment type="caution">
    <text evidence="2">The sequence shown here is derived from an EMBL/GenBank/DDBJ whole genome shotgun (WGS) entry which is preliminary data.</text>
</comment>
<protein>
    <recommendedName>
        <fullName evidence="1">C-type lectin domain-containing protein</fullName>
    </recommendedName>
</protein>
<dbReference type="SUPFAM" id="SSF56436">
    <property type="entry name" value="C-type lectin-like"/>
    <property type="match status" value="1"/>
</dbReference>
<name>A0ABN8MIU5_9CNID</name>
<reference evidence="2 3" key="1">
    <citation type="submission" date="2022-05" db="EMBL/GenBank/DDBJ databases">
        <authorList>
            <consortium name="Genoscope - CEA"/>
            <person name="William W."/>
        </authorList>
    </citation>
    <scope>NUCLEOTIDE SEQUENCE [LARGE SCALE GENOMIC DNA]</scope>
</reference>